<keyword evidence="2" id="KW-0378">Hydrolase</keyword>
<dbReference type="Gene3D" id="1.10.1300.10">
    <property type="entry name" value="3'5'-cyclic nucleotide phosphodiesterase, catalytic domain"/>
    <property type="match status" value="1"/>
</dbReference>
<dbReference type="SUPFAM" id="SSF109604">
    <property type="entry name" value="HD-domain/PDEase-like"/>
    <property type="match status" value="1"/>
</dbReference>
<keyword evidence="1" id="KW-0479">Metal-binding</keyword>
<gene>
    <name evidence="4" type="ORF">TSPGSL018_7747</name>
</gene>
<proteinExistence type="predicted"/>
<evidence type="ECO:0000313" key="4">
    <source>
        <dbReference type="EMBL" id="JAC68865.1"/>
    </source>
</evidence>
<dbReference type="GO" id="GO:0004114">
    <property type="term" value="F:3',5'-cyclic-nucleotide phosphodiesterase activity"/>
    <property type="evidence" value="ECO:0007669"/>
    <property type="project" value="InterPro"/>
</dbReference>
<evidence type="ECO:0000259" key="3">
    <source>
        <dbReference type="PROSITE" id="PS51845"/>
    </source>
</evidence>
<dbReference type="PANTHER" id="PTHR11347">
    <property type="entry name" value="CYCLIC NUCLEOTIDE PHOSPHODIESTERASE"/>
    <property type="match status" value="1"/>
</dbReference>
<reference evidence="4" key="1">
    <citation type="submission" date="2014-05" db="EMBL/GenBank/DDBJ databases">
        <title>The transcriptome of the halophilic microalga Tetraselmis sp. GSL018 isolated from the Great Salt Lake, Utah.</title>
        <authorList>
            <person name="Jinkerson R.E."/>
            <person name="D'Adamo S."/>
            <person name="Posewitz M.C."/>
        </authorList>
    </citation>
    <scope>NUCLEOTIDE SEQUENCE</scope>
    <source>
        <strain evidence="4">GSL018</strain>
    </source>
</reference>
<dbReference type="InterPro" id="IPR036971">
    <property type="entry name" value="PDEase_catalytic_dom_sf"/>
</dbReference>
<dbReference type="Pfam" id="PF00233">
    <property type="entry name" value="PDEase_I"/>
    <property type="match status" value="1"/>
</dbReference>
<accession>A0A061RDV4</accession>
<dbReference type="GO" id="GO:0007165">
    <property type="term" value="P:signal transduction"/>
    <property type="evidence" value="ECO:0007669"/>
    <property type="project" value="InterPro"/>
</dbReference>
<sequence>MKLETPPINMTPSVRCMPVCPGTVSANADSFDALSLLEKSRGSCLATEVCKFFVDFESFLPIDFEKLRNFVCAVEARTSAHSYHNSEHLLDCVQFLHSCLSSNGSLHMISRRPLKAFASLLAMLVHDVSHPGLTNDTVRFKCPELYEKYGSESTIEQLHLDVVWDLFCVPELNFLWRFSEPERKSVFDDVEKLVLATDMARHHKIISACTCLESDPEFSAMALGVKLADLSHNLRPYSIHRKWVSRLQKEMELQGLSLGTDSYSLAKNQIYFLTTFVRPLLLEVKKKCAGNAFLEKVQSNLDGNIAIWEGIQSKAEIL</sequence>
<feature type="domain" description="PDEase" evidence="3">
    <location>
        <begin position="1"/>
        <end position="255"/>
    </location>
</feature>
<dbReference type="SMART" id="SM00471">
    <property type="entry name" value="HDc"/>
    <property type="match status" value="1"/>
</dbReference>
<organism evidence="4">
    <name type="scientific">Tetraselmis sp. GSL018</name>
    <dbReference type="NCBI Taxonomy" id="582737"/>
    <lineage>
        <taxon>Eukaryota</taxon>
        <taxon>Viridiplantae</taxon>
        <taxon>Chlorophyta</taxon>
        <taxon>core chlorophytes</taxon>
        <taxon>Chlorodendrophyceae</taxon>
        <taxon>Chlorodendrales</taxon>
        <taxon>Chlorodendraceae</taxon>
        <taxon>Tetraselmis</taxon>
    </lineage>
</organism>
<dbReference type="AlphaFoldDB" id="A0A061RDV4"/>
<protein>
    <submittedName>
        <fullName evidence="4">Camp phosphodiesterase a</fullName>
    </submittedName>
</protein>
<dbReference type="EMBL" id="GBEZ01017470">
    <property type="protein sequence ID" value="JAC68865.1"/>
    <property type="molecule type" value="Transcribed_RNA"/>
</dbReference>
<evidence type="ECO:0000256" key="1">
    <source>
        <dbReference type="ARBA" id="ARBA00022723"/>
    </source>
</evidence>
<name>A0A061RDV4_9CHLO</name>
<dbReference type="InterPro" id="IPR002073">
    <property type="entry name" value="PDEase_catalytic_dom"/>
</dbReference>
<evidence type="ECO:0000256" key="2">
    <source>
        <dbReference type="ARBA" id="ARBA00022801"/>
    </source>
</evidence>
<dbReference type="PROSITE" id="PS51845">
    <property type="entry name" value="PDEASE_I_2"/>
    <property type="match status" value="1"/>
</dbReference>
<dbReference type="GO" id="GO:0046872">
    <property type="term" value="F:metal ion binding"/>
    <property type="evidence" value="ECO:0007669"/>
    <property type="project" value="UniProtKB-KW"/>
</dbReference>
<dbReference type="InterPro" id="IPR003607">
    <property type="entry name" value="HD/PDEase_dom"/>
</dbReference>